<reference evidence="3" key="1">
    <citation type="submission" date="2012-03" db="EMBL/GenBank/DDBJ databases">
        <title>Complete genome of Caldisphaera lagunensis DSM 15908.</title>
        <authorList>
            <person name="Lucas S."/>
            <person name="Copeland A."/>
            <person name="Lapidus A."/>
            <person name="Glavina del Rio T."/>
            <person name="Dalin E."/>
            <person name="Tice H."/>
            <person name="Bruce D."/>
            <person name="Goodwin L."/>
            <person name="Pitluck S."/>
            <person name="Peters L."/>
            <person name="Mikhailova N."/>
            <person name="Teshima H."/>
            <person name="Kyrpides N."/>
            <person name="Mavromatis K."/>
            <person name="Ivanova N."/>
            <person name="Brettin T."/>
            <person name="Detter J.C."/>
            <person name="Han C."/>
            <person name="Larimer F."/>
            <person name="Land M."/>
            <person name="Hauser L."/>
            <person name="Markowitz V."/>
            <person name="Cheng J.-F."/>
            <person name="Hugenholtz P."/>
            <person name="Woyke T."/>
            <person name="Wu D."/>
            <person name="Spring S."/>
            <person name="Schroeder M."/>
            <person name="Brambilla E."/>
            <person name="Klenk H.-P."/>
            <person name="Eisen J.A."/>
        </authorList>
    </citation>
    <scope>NUCLEOTIDE SEQUENCE [LARGE SCALE GENOMIC DNA]</scope>
    <source>
        <strain evidence="3">DSM 15908 / JCM 11604 / IC-154</strain>
    </source>
</reference>
<evidence type="ECO:0000313" key="3">
    <source>
        <dbReference type="Proteomes" id="UP000010469"/>
    </source>
</evidence>
<name>L0AA56_CALLD</name>
<accession>L0AA56</accession>
<dbReference type="Proteomes" id="UP000010469">
    <property type="component" value="Chromosome"/>
</dbReference>
<protein>
    <recommendedName>
        <fullName evidence="1">AMP-binding enzyme C-terminal domain-containing protein</fullName>
    </recommendedName>
</protein>
<evidence type="ECO:0000313" key="2">
    <source>
        <dbReference type="EMBL" id="AFZ69930.1"/>
    </source>
</evidence>
<feature type="domain" description="AMP-binding enzyme C-terminal" evidence="1">
    <location>
        <begin position="1"/>
        <end position="45"/>
    </location>
</feature>
<dbReference type="EMBL" id="CP003378">
    <property type="protein sequence ID" value="AFZ69930.1"/>
    <property type="molecule type" value="Genomic_DNA"/>
</dbReference>
<dbReference type="eggNOG" id="arCOG00856">
    <property type="taxonomic scope" value="Archaea"/>
</dbReference>
<dbReference type="HOGENOM" id="CLU_2550062_0_0_2"/>
<dbReference type="InterPro" id="IPR045851">
    <property type="entry name" value="AMP-bd_C_sf"/>
</dbReference>
<dbReference type="AlphaFoldDB" id="L0AA56"/>
<dbReference type="Gene3D" id="3.30.300.30">
    <property type="match status" value="1"/>
</dbReference>
<keyword evidence="3" id="KW-1185">Reference proteome</keyword>
<evidence type="ECO:0000259" key="1">
    <source>
        <dbReference type="Pfam" id="PF13193"/>
    </source>
</evidence>
<gene>
    <name evidence="2" type="ordered locus">Calag_0143</name>
</gene>
<organism evidence="2 3">
    <name type="scientific">Caldisphaera lagunensis (strain DSM 15908 / JCM 11604 / ANMR 0165 / IC-154)</name>
    <dbReference type="NCBI Taxonomy" id="1056495"/>
    <lineage>
        <taxon>Archaea</taxon>
        <taxon>Thermoproteota</taxon>
        <taxon>Thermoprotei</taxon>
        <taxon>Acidilobales</taxon>
        <taxon>Caldisphaeraceae</taxon>
        <taxon>Caldisphaera</taxon>
    </lineage>
</organism>
<sequence>MAYIVPNSDNVTAESIIDYCIERMPSFWIPSYIIFVQSLPKTPLGRTEKYKLRVNVLPPGTKDMHDYIKKSCIVRKDLKNRF</sequence>
<dbReference type="InParanoid" id="L0AA56"/>
<dbReference type="Pfam" id="PF13193">
    <property type="entry name" value="AMP-binding_C"/>
    <property type="match status" value="1"/>
</dbReference>
<proteinExistence type="predicted"/>
<dbReference type="SUPFAM" id="SSF56801">
    <property type="entry name" value="Acetyl-CoA synthetase-like"/>
    <property type="match status" value="1"/>
</dbReference>
<dbReference type="STRING" id="1056495.Calag_0143"/>
<dbReference type="InterPro" id="IPR025110">
    <property type="entry name" value="AMP-bd_C"/>
</dbReference>
<dbReference type="KEGG" id="clg:Calag_0143"/>